<feature type="region of interest" description="Disordered" evidence="1">
    <location>
        <begin position="61"/>
        <end position="83"/>
    </location>
</feature>
<accession>A0A061SPZ4</accession>
<gene>
    <name evidence="2" type="ORF">PM02_08060</name>
</gene>
<dbReference type="RefSeq" id="WP_037907075.1">
    <property type="nucleotide sequence ID" value="NZ_CP068998.1"/>
</dbReference>
<reference evidence="2 3" key="1">
    <citation type="journal article" date="2014" name="Genome Announc.">
        <title>Draft Genome Sequences of Two Isolates of the Roseobacter Group, Sulfitobacter sp. Strains 3SOLIMAR09 and 1FIGIMAR09, from Harbors of Mallorca Island (Mediterranean Sea).</title>
        <authorList>
            <person name="Mas-Llado M."/>
            <person name="Pina-Villalonga J.M."/>
            <person name="Brunet-Galmes I."/>
            <person name="Nogales B."/>
            <person name="Bosch R."/>
        </authorList>
    </citation>
    <scope>NUCLEOTIDE SEQUENCE [LARGE SCALE GENOMIC DNA]</scope>
    <source>
        <strain evidence="2 3">1FIGIMAR09</strain>
    </source>
</reference>
<dbReference type="Proteomes" id="UP000027337">
    <property type="component" value="Unassembled WGS sequence"/>
</dbReference>
<name>A0A061SPZ4_9RHOB</name>
<keyword evidence="3" id="KW-1185">Reference proteome</keyword>
<organism evidence="2 3">
    <name type="scientific">Sulfitobacter mediterraneus</name>
    <dbReference type="NCBI Taxonomy" id="83219"/>
    <lineage>
        <taxon>Bacteria</taxon>
        <taxon>Pseudomonadati</taxon>
        <taxon>Pseudomonadota</taxon>
        <taxon>Alphaproteobacteria</taxon>
        <taxon>Rhodobacterales</taxon>
        <taxon>Roseobacteraceae</taxon>
        <taxon>Sulfitobacter</taxon>
    </lineage>
</organism>
<comment type="caution">
    <text evidence="2">The sequence shown here is derived from an EMBL/GenBank/DDBJ whole genome shotgun (WGS) entry which is preliminary data.</text>
</comment>
<dbReference type="eggNOG" id="ENOG5033Z7U">
    <property type="taxonomic scope" value="Bacteria"/>
</dbReference>
<proteinExistence type="predicted"/>
<dbReference type="STRING" id="83219.PM02_08060"/>
<dbReference type="GeneID" id="72439813"/>
<dbReference type="EMBL" id="JEMU01000005">
    <property type="protein sequence ID" value="KAJ03761.1"/>
    <property type="molecule type" value="Genomic_DNA"/>
</dbReference>
<evidence type="ECO:0000256" key="1">
    <source>
        <dbReference type="SAM" id="MobiDB-lite"/>
    </source>
</evidence>
<evidence type="ECO:0000313" key="2">
    <source>
        <dbReference type="EMBL" id="KAJ03761.1"/>
    </source>
</evidence>
<dbReference type="AlphaFoldDB" id="A0A061SPZ4"/>
<evidence type="ECO:0000313" key="3">
    <source>
        <dbReference type="Proteomes" id="UP000027337"/>
    </source>
</evidence>
<protein>
    <submittedName>
        <fullName evidence="2">Orotidine 5-phosphate decarboxylase</fullName>
    </submittedName>
</protein>
<sequence length="104" mass="11652">MQTSPIKLTDVIYNAANQSFEASVTVYGETGARKYACAIEAPITMSFEDAAKGLRTQALRRHAKRGGLHSQMRRFAPQQRAPRSRFDPVRWLETLISGEQRNAA</sequence>